<organism evidence="3 4">
    <name type="scientific">Rhodosorus marinus</name>
    <dbReference type="NCBI Taxonomy" id="101924"/>
    <lineage>
        <taxon>Eukaryota</taxon>
        <taxon>Rhodophyta</taxon>
        <taxon>Stylonematophyceae</taxon>
        <taxon>Stylonematales</taxon>
        <taxon>Stylonemataceae</taxon>
        <taxon>Rhodosorus</taxon>
    </lineage>
</organism>
<dbReference type="CDD" id="cd05233">
    <property type="entry name" value="SDR_c"/>
    <property type="match status" value="1"/>
</dbReference>
<dbReference type="Pfam" id="PF13561">
    <property type="entry name" value="adh_short_C2"/>
    <property type="match status" value="1"/>
</dbReference>
<evidence type="ECO:0000256" key="2">
    <source>
        <dbReference type="ARBA" id="ARBA00022857"/>
    </source>
</evidence>
<dbReference type="PANTHER" id="PTHR44252">
    <property type="entry name" value="D-ERYTHRULOSE REDUCTASE"/>
    <property type="match status" value="1"/>
</dbReference>
<dbReference type="InterPro" id="IPR051737">
    <property type="entry name" value="L-xylulose/Carbonyl_redctase"/>
</dbReference>
<dbReference type="GO" id="GO:0005997">
    <property type="term" value="P:xylulose metabolic process"/>
    <property type="evidence" value="ECO:0007669"/>
    <property type="project" value="TreeGrafter"/>
</dbReference>
<gene>
    <name evidence="3" type="ORF">NDN08_006929</name>
</gene>
<dbReference type="PRINTS" id="PR00080">
    <property type="entry name" value="SDRFAMILY"/>
</dbReference>
<dbReference type="GO" id="GO:0004090">
    <property type="term" value="F:carbonyl reductase (NADPH) activity"/>
    <property type="evidence" value="ECO:0007669"/>
    <property type="project" value="TreeGrafter"/>
</dbReference>
<dbReference type="Gene3D" id="3.40.50.720">
    <property type="entry name" value="NAD(P)-binding Rossmann-like Domain"/>
    <property type="match status" value="1"/>
</dbReference>
<dbReference type="GO" id="GO:0050038">
    <property type="term" value="F:L-xylulose reductase (NADPH) activity"/>
    <property type="evidence" value="ECO:0007669"/>
    <property type="project" value="TreeGrafter"/>
</dbReference>
<dbReference type="EMBL" id="JAMWBK010000009">
    <property type="protein sequence ID" value="KAJ8902526.1"/>
    <property type="molecule type" value="Genomic_DNA"/>
</dbReference>
<accession>A0AAV8UJ37</accession>
<dbReference type="SUPFAM" id="SSF51735">
    <property type="entry name" value="NAD(P)-binding Rossmann-fold domains"/>
    <property type="match status" value="1"/>
</dbReference>
<dbReference type="AlphaFoldDB" id="A0AAV8UJ37"/>
<name>A0AAV8UJ37_9RHOD</name>
<dbReference type="NCBIfam" id="NF005559">
    <property type="entry name" value="PRK07231.1"/>
    <property type="match status" value="1"/>
</dbReference>
<dbReference type="Proteomes" id="UP001157974">
    <property type="component" value="Unassembled WGS sequence"/>
</dbReference>
<comment type="caution">
    <text evidence="3">The sequence shown here is derived from an EMBL/GenBank/DDBJ whole genome shotgun (WGS) entry which is preliminary data.</text>
</comment>
<dbReference type="PANTHER" id="PTHR44252:SF3">
    <property type="entry name" value="D-ERYTHRULOSE REDUCTASE-RELATED"/>
    <property type="match status" value="1"/>
</dbReference>
<evidence type="ECO:0000313" key="4">
    <source>
        <dbReference type="Proteomes" id="UP001157974"/>
    </source>
</evidence>
<dbReference type="GO" id="GO:0006006">
    <property type="term" value="P:glucose metabolic process"/>
    <property type="evidence" value="ECO:0007669"/>
    <property type="project" value="TreeGrafter"/>
</dbReference>
<dbReference type="InterPro" id="IPR036291">
    <property type="entry name" value="NAD(P)-bd_dom_sf"/>
</dbReference>
<protein>
    <submittedName>
        <fullName evidence="3">Uncharacterized protein</fullName>
    </submittedName>
</protein>
<dbReference type="InterPro" id="IPR002347">
    <property type="entry name" value="SDR_fam"/>
</dbReference>
<evidence type="ECO:0000313" key="3">
    <source>
        <dbReference type="EMBL" id="KAJ8902526.1"/>
    </source>
</evidence>
<keyword evidence="4" id="KW-1185">Reference proteome</keyword>
<sequence>MELDPETVQGNPHGKPCRWVGFVSVAVRRRSRFRSVAMVESSTTERMSLKDRKCVVTGGTRGIGLSISKAFMGAGAEVAVVSTRPPTEEVTKSLTELGKWHLINGDLGDIKSTEAIGDEALEVLGKVDVLVNNAGVAPVDQLETLSVEDWDKTMAVNVRAPFMLAQKFSKGMIERRAGKIVNVTSIVGSRGVHMHAAYGASKAALDHLTKTMTVEWAKYNIQTNSVAPTIVMTDMGKKAWGDPERGGPMLARIPAGRFGEPAEVADAVLFLASEAANFISGQILCVDGGYTTI</sequence>
<proteinExistence type="inferred from homology"/>
<dbReference type="PRINTS" id="PR00081">
    <property type="entry name" value="GDHRDH"/>
</dbReference>
<dbReference type="FunFam" id="3.40.50.720:FF:000084">
    <property type="entry name" value="Short-chain dehydrogenase reductase"/>
    <property type="match status" value="1"/>
</dbReference>
<reference evidence="3 4" key="1">
    <citation type="journal article" date="2023" name="Nat. Commun.">
        <title>Origin of minicircular mitochondrial genomes in red algae.</title>
        <authorList>
            <person name="Lee Y."/>
            <person name="Cho C.H."/>
            <person name="Lee Y.M."/>
            <person name="Park S.I."/>
            <person name="Yang J.H."/>
            <person name="West J.A."/>
            <person name="Bhattacharya D."/>
            <person name="Yoon H.S."/>
        </authorList>
    </citation>
    <scope>NUCLEOTIDE SEQUENCE [LARGE SCALE GENOMIC DNA]</scope>
    <source>
        <strain evidence="3 4">CCMP1338</strain>
        <tissue evidence="3">Whole cell</tissue>
    </source>
</reference>
<evidence type="ECO:0000256" key="1">
    <source>
        <dbReference type="ARBA" id="ARBA00006484"/>
    </source>
</evidence>
<comment type="similarity">
    <text evidence="1">Belongs to the short-chain dehydrogenases/reductases (SDR) family.</text>
</comment>
<keyword evidence="2" id="KW-0521">NADP</keyword>